<dbReference type="InterPro" id="IPR050639">
    <property type="entry name" value="SSR_resolvase"/>
</dbReference>
<keyword evidence="6" id="KW-1185">Reference proteome</keyword>
<feature type="compositionally biased region" description="Basic residues" evidence="3">
    <location>
        <begin position="1"/>
        <end position="15"/>
    </location>
</feature>
<evidence type="ECO:0000313" key="5">
    <source>
        <dbReference type="EMBL" id="GIE95815.1"/>
    </source>
</evidence>
<dbReference type="Pfam" id="PF07508">
    <property type="entry name" value="Recombinase"/>
    <property type="match status" value="1"/>
</dbReference>
<dbReference type="GO" id="GO:0003677">
    <property type="term" value="F:DNA binding"/>
    <property type="evidence" value="ECO:0007669"/>
    <property type="project" value="UniProtKB-KW"/>
</dbReference>
<evidence type="ECO:0000256" key="3">
    <source>
        <dbReference type="SAM" id="MobiDB-lite"/>
    </source>
</evidence>
<dbReference type="GO" id="GO:0000150">
    <property type="term" value="F:DNA strand exchange activity"/>
    <property type="evidence" value="ECO:0007669"/>
    <property type="project" value="InterPro"/>
</dbReference>
<sequence length="470" mass="52108">MGRRHPTVRLSRRPRHPETRTHPEEAPILRDIFRLYTEKRLGTRAIATELNQRGIANRTGKPWSGYTVARILDNPAYVGDIAYRDVHVTDAHEPLIDRETFTIARDIADTRADAHTRRATSPSEYHLTGLITCPDCGHKYIGTAVRGRNARYRYYTCFSRNRYGAAGCTGARLAADATETAVLQALYDFYAVAYTLIDKVLAQARREFHDTHADRHNELDALTAKIVHNQTAIDRYHTAFENGTMDDATAGPRIAELRHKITQLQARRDDLNASLAHEPTPPPEGTIERLRAYLEQTITHGTDHERKRAIETLVAEIRINEKGEVIPVFKIPNADTIDVTSGTTATTTEPTTGLRNGEVGGAEGTRTPDPHTASVVRYQLRHSPLQVPGTQPGTGEILHTPRQPPPGPPQFSSGSGGKCATAARMSPWRRRTMAHRSSGRLMKGSPGRASSRNQEPLAISSSSWPADQPE</sequence>
<accession>A0A919JYG8</accession>
<name>A0A919JYG8_9ACTN</name>
<gene>
    <name evidence="5" type="ORF">Ari01nite_32800</name>
</gene>
<feature type="compositionally biased region" description="Polar residues" evidence="3">
    <location>
        <begin position="448"/>
        <end position="470"/>
    </location>
</feature>
<dbReference type="PROSITE" id="PS51737">
    <property type="entry name" value="RECOMBINASE_DNA_BIND"/>
    <property type="match status" value="1"/>
</dbReference>
<dbReference type="Pfam" id="PF13408">
    <property type="entry name" value="Zn_ribbon_recom"/>
    <property type="match status" value="1"/>
</dbReference>
<dbReference type="Gene3D" id="3.90.1750.20">
    <property type="entry name" value="Putative Large Serine Recombinase, Chain B, Domain 2"/>
    <property type="match status" value="1"/>
</dbReference>
<feature type="region of interest" description="Disordered" evidence="3">
    <location>
        <begin position="385"/>
        <end position="470"/>
    </location>
</feature>
<dbReference type="AntiFam" id="ANF00012">
    <property type="entry name" value="tRNA translation"/>
</dbReference>
<evidence type="ECO:0000256" key="1">
    <source>
        <dbReference type="ARBA" id="ARBA00023125"/>
    </source>
</evidence>
<keyword evidence="1" id="KW-0238">DNA-binding</keyword>
<evidence type="ECO:0000313" key="6">
    <source>
        <dbReference type="Proteomes" id="UP000636960"/>
    </source>
</evidence>
<feature type="compositionally biased region" description="Low complexity" evidence="3">
    <location>
        <begin position="340"/>
        <end position="352"/>
    </location>
</feature>
<dbReference type="AlphaFoldDB" id="A0A919JYG8"/>
<organism evidence="5 6">
    <name type="scientific">Paractinoplanes rishiriensis</name>
    <dbReference type="NCBI Taxonomy" id="1050105"/>
    <lineage>
        <taxon>Bacteria</taxon>
        <taxon>Bacillati</taxon>
        <taxon>Actinomycetota</taxon>
        <taxon>Actinomycetes</taxon>
        <taxon>Micromonosporales</taxon>
        <taxon>Micromonosporaceae</taxon>
        <taxon>Paractinoplanes</taxon>
    </lineage>
</organism>
<reference evidence="5" key="1">
    <citation type="submission" date="2021-01" db="EMBL/GenBank/DDBJ databases">
        <title>Whole genome shotgun sequence of Actinoplanes rishiriensis NBRC 108556.</title>
        <authorList>
            <person name="Komaki H."/>
            <person name="Tamura T."/>
        </authorList>
    </citation>
    <scope>NUCLEOTIDE SEQUENCE</scope>
    <source>
        <strain evidence="5">NBRC 108556</strain>
    </source>
</reference>
<keyword evidence="2" id="KW-0233">DNA recombination</keyword>
<comment type="caution">
    <text evidence="5">The sequence shown here is derived from an EMBL/GenBank/DDBJ whole genome shotgun (WGS) entry which is preliminary data.</text>
</comment>
<proteinExistence type="predicted"/>
<dbReference type="Proteomes" id="UP000636960">
    <property type="component" value="Unassembled WGS sequence"/>
</dbReference>
<feature type="domain" description="Recombinase" evidence="4">
    <location>
        <begin position="6"/>
        <end position="114"/>
    </location>
</feature>
<dbReference type="InterPro" id="IPR038109">
    <property type="entry name" value="DNA_bind_recomb_sf"/>
</dbReference>
<dbReference type="PANTHER" id="PTHR30461:SF2">
    <property type="entry name" value="SERINE RECOMBINASE PINE-RELATED"/>
    <property type="match status" value="1"/>
</dbReference>
<feature type="compositionally biased region" description="Basic residues" evidence="3">
    <location>
        <begin position="427"/>
        <end position="438"/>
    </location>
</feature>
<dbReference type="PANTHER" id="PTHR30461">
    <property type="entry name" value="DNA-INVERTASE FROM LAMBDOID PROPHAGE"/>
    <property type="match status" value="1"/>
</dbReference>
<feature type="region of interest" description="Disordered" evidence="3">
    <location>
        <begin position="1"/>
        <end position="24"/>
    </location>
</feature>
<dbReference type="InterPro" id="IPR011109">
    <property type="entry name" value="DNA_bind_recombinase_dom"/>
</dbReference>
<evidence type="ECO:0000256" key="2">
    <source>
        <dbReference type="ARBA" id="ARBA00023172"/>
    </source>
</evidence>
<dbReference type="EMBL" id="BOMV01000035">
    <property type="protein sequence ID" value="GIE95815.1"/>
    <property type="molecule type" value="Genomic_DNA"/>
</dbReference>
<feature type="region of interest" description="Disordered" evidence="3">
    <location>
        <begin position="340"/>
        <end position="370"/>
    </location>
</feature>
<protein>
    <recommendedName>
        <fullName evidence="4">Recombinase domain-containing protein</fullName>
    </recommendedName>
</protein>
<dbReference type="InterPro" id="IPR025827">
    <property type="entry name" value="Zn_ribbon_recom_dom"/>
</dbReference>
<evidence type="ECO:0000259" key="4">
    <source>
        <dbReference type="PROSITE" id="PS51737"/>
    </source>
</evidence>